<dbReference type="OrthoDB" id="9794826at2"/>
<feature type="signal peptide" evidence="4">
    <location>
        <begin position="1"/>
        <end position="20"/>
    </location>
</feature>
<sequence length="334" mass="36581">MRRLLYLFMAAMLPIPGALAQGADPVVIRFSHVVAPDAPKGRAAEHFARLAAERSGGRVRVEVYPNSRLFGDKDEMAALQAGLVEMLAPSLSKIKVLRSTEFELFDLPYLFADVAAVHRITQGPIGRELLDGMRAQGAVGLAFWDNGFKQMSANRPLRRPQDVRGLKMRIQPSKVLETQMTTLGASPVVMAFSEVFTSLKVGAVNGTENPVSNFYTQNMHHAQSHLTLTDHGWLGYAVLVNRTFWEGLPADLRNVLEEAMGEATVFANRAALEGNAAALAALEASGQAEVVGLSAEDRRAWREALAPVHEEARRRIPAELIERVYREAGYAPSP</sequence>
<dbReference type="InterPro" id="IPR018389">
    <property type="entry name" value="DctP_fam"/>
</dbReference>
<dbReference type="PANTHER" id="PTHR33376:SF7">
    <property type="entry name" value="C4-DICARBOXYLATE-BINDING PROTEIN DCTB"/>
    <property type="match status" value="1"/>
</dbReference>
<dbReference type="Proteomes" id="UP000307956">
    <property type="component" value="Unassembled WGS sequence"/>
</dbReference>
<dbReference type="RefSeq" id="WP_136386941.1">
    <property type="nucleotide sequence ID" value="NZ_SSOD01000024.1"/>
</dbReference>
<dbReference type="InterPro" id="IPR038404">
    <property type="entry name" value="TRAP_DctP_sf"/>
</dbReference>
<dbReference type="PIRSF" id="PIRSF006470">
    <property type="entry name" value="DctB"/>
    <property type="match status" value="1"/>
</dbReference>
<keyword evidence="6" id="KW-1185">Reference proteome</keyword>
<dbReference type="AlphaFoldDB" id="A0A4S4A9W3"/>
<proteinExistence type="inferred from homology"/>
<reference evidence="5 6" key="1">
    <citation type="submission" date="2019-04" db="EMBL/GenBank/DDBJ databases">
        <title>Azoarcus rhizosphaerae sp. nov. isolated from rhizosphere of Ficus religiosa.</title>
        <authorList>
            <person name="Lin S.-Y."/>
            <person name="Hameed A."/>
            <person name="Hsu Y.-H."/>
            <person name="Young C.-C."/>
        </authorList>
    </citation>
    <scope>NUCLEOTIDE SEQUENCE [LARGE SCALE GENOMIC DNA]</scope>
    <source>
        <strain evidence="5 6">CC-YHH848</strain>
    </source>
</reference>
<feature type="chain" id="PRO_5020890951" evidence="4">
    <location>
        <begin position="21"/>
        <end position="334"/>
    </location>
</feature>
<dbReference type="InterPro" id="IPR004682">
    <property type="entry name" value="TRAP_DctP"/>
</dbReference>
<evidence type="ECO:0000256" key="1">
    <source>
        <dbReference type="ARBA" id="ARBA00009023"/>
    </source>
</evidence>
<comment type="similarity">
    <text evidence="1">Belongs to the bacterial solute-binding protein 7 family.</text>
</comment>
<dbReference type="Pfam" id="PF03480">
    <property type="entry name" value="DctP"/>
    <property type="match status" value="1"/>
</dbReference>
<name>A0A4S4A9W3_9RHOO</name>
<dbReference type="EMBL" id="SSOD01000024">
    <property type="protein sequence ID" value="THF55371.1"/>
    <property type="molecule type" value="Genomic_DNA"/>
</dbReference>
<evidence type="ECO:0000256" key="3">
    <source>
        <dbReference type="ARBA" id="ARBA00022729"/>
    </source>
</evidence>
<evidence type="ECO:0000313" key="6">
    <source>
        <dbReference type="Proteomes" id="UP000307956"/>
    </source>
</evidence>
<dbReference type="GO" id="GO:0030288">
    <property type="term" value="C:outer membrane-bounded periplasmic space"/>
    <property type="evidence" value="ECO:0007669"/>
    <property type="project" value="InterPro"/>
</dbReference>
<gene>
    <name evidence="5" type="ORF">E6O51_20760</name>
</gene>
<dbReference type="NCBIfam" id="TIGR00787">
    <property type="entry name" value="dctP"/>
    <property type="match status" value="1"/>
</dbReference>
<accession>A0A4S4A9W3</accession>
<evidence type="ECO:0000256" key="2">
    <source>
        <dbReference type="ARBA" id="ARBA00022448"/>
    </source>
</evidence>
<dbReference type="GO" id="GO:0015740">
    <property type="term" value="P:C4-dicarboxylate transport"/>
    <property type="evidence" value="ECO:0007669"/>
    <property type="project" value="TreeGrafter"/>
</dbReference>
<dbReference type="Gene3D" id="3.40.190.170">
    <property type="entry name" value="Bacterial extracellular solute-binding protein, family 7"/>
    <property type="match status" value="1"/>
</dbReference>
<dbReference type="PANTHER" id="PTHR33376">
    <property type="match status" value="1"/>
</dbReference>
<keyword evidence="2" id="KW-0813">Transport</keyword>
<dbReference type="CDD" id="cd13674">
    <property type="entry name" value="PBP2_TRAP_SBP_like_1"/>
    <property type="match status" value="1"/>
</dbReference>
<dbReference type="NCBIfam" id="NF037995">
    <property type="entry name" value="TRAP_S1"/>
    <property type="match status" value="1"/>
</dbReference>
<protein>
    <submittedName>
        <fullName evidence="5">DctP family TRAP transporter solute-binding subunit</fullName>
    </submittedName>
</protein>
<evidence type="ECO:0000313" key="5">
    <source>
        <dbReference type="EMBL" id="THF55371.1"/>
    </source>
</evidence>
<evidence type="ECO:0000256" key="4">
    <source>
        <dbReference type="SAM" id="SignalP"/>
    </source>
</evidence>
<dbReference type="GO" id="GO:0055085">
    <property type="term" value="P:transmembrane transport"/>
    <property type="evidence" value="ECO:0007669"/>
    <property type="project" value="InterPro"/>
</dbReference>
<organism evidence="5 6">
    <name type="scientific">Pseudothauera rhizosphaerae</name>
    <dbReference type="NCBI Taxonomy" id="2565932"/>
    <lineage>
        <taxon>Bacteria</taxon>
        <taxon>Pseudomonadati</taxon>
        <taxon>Pseudomonadota</taxon>
        <taxon>Betaproteobacteria</taxon>
        <taxon>Rhodocyclales</taxon>
        <taxon>Zoogloeaceae</taxon>
        <taxon>Pseudothauera</taxon>
    </lineage>
</organism>
<keyword evidence="3 4" id="KW-0732">Signal</keyword>
<comment type="caution">
    <text evidence="5">The sequence shown here is derived from an EMBL/GenBank/DDBJ whole genome shotgun (WGS) entry which is preliminary data.</text>
</comment>